<evidence type="ECO:0000313" key="13">
    <source>
        <dbReference type="Proteomes" id="UP000594260"/>
    </source>
</evidence>
<evidence type="ECO:0000256" key="3">
    <source>
        <dbReference type="ARBA" id="ARBA00022525"/>
    </source>
</evidence>
<proteinExistence type="inferred from homology"/>
<keyword evidence="5" id="KW-0399">Innate immunity</keyword>
<dbReference type="CDD" id="cd08544">
    <property type="entry name" value="Reeler"/>
    <property type="match status" value="1"/>
</dbReference>
<organism evidence="12 13">
    <name type="scientific">Varroa destructor</name>
    <name type="common">Honeybee mite</name>
    <dbReference type="NCBI Taxonomy" id="109461"/>
    <lineage>
        <taxon>Eukaryota</taxon>
        <taxon>Metazoa</taxon>
        <taxon>Ecdysozoa</taxon>
        <taxon>Arthropoda</taxon>
        <taxon>Chelicerata</taxon>
        <taxon>Arachnida</taxon>
        <taxon>Acari</taxon>
        <taxon>Parasitiformes</taxon>
        <taxon>Mesostigmata</taxon>
        <taxon>Gamasina</taxon>
        <taxon>Dermanyssoidea</taxon>
        <taxon>Varroidae</taxon>
        <taxon>Varroa</taxon>
    </lineage>
</organism>
<comment type="subcellular location">
    <subcellularLocation>
        <location evidence="1">Secreted</location>
    </subcellularLocation>
</comment>
<dbReference type="AlphaFoldDB" id="A0A7M7K4P6"/>
<name>A0A7M7K4P6_VARDE</name>
<keyword evidence="13" id="KW-1185">Reference proteome</keyword>
<dbReference type="InterPro" id="IPR002861">
    <property type="entry name" value="Reeler_dom"/>
</dbReference>
<dbReference type="GeneID" id="111250498"/>
<dbReference type="GO" id="GO:0042742">
    <property type="term" value="P:defense response to bacterium"/>
    <property type="evidence" value="ECO:0007669"/>
    <property type="project" value="UniProtKB-KW"/>
</dbReference>
<dbReference type="InParanoid" id="A0A7M7K4P6"/>
<keyword evidence="6 10" id="KW-0732">Signal</keyword>
<feature type="chain" id="PRO_5029863976" description="Reelin domain-containing protein" evidence="10">
    <location>
        <begin position="30"/>
        <end position="239"/>
    </location>
</feature>
<protein>
    <recommendedName>
        <fullName evidence="11">Reelin domain-containing protein</fullName>
    </recommendedName>
</protein>
<feature type="domain" description="Reelin" evidence="11">
    <location>
        <begin position="39"/>
        <end position="166"/>
    </location>
</feature>
<comment type="similarity">
    <text evidence="2">Belongs to the insect defense protein family.</text>
</comment>
<feature type="compositionally biased region" description="Basic and acidic residues" evidence="9">
    <location>
        <begin position="183"/>
        <end position="194"/>
    </location>
</feature>
<keyword evidence="8" id="KW-0044">Antibiotic</keyword>
<evidence type="ECO:0000256" key="8">
    <source>
        <dbReference type="ARBA" id="ARBA00023022"/>
    </source>
</evidence>
<dbReference type="GO" id="GO:0045087">
    <property type="term" value="P:innate immune response"/>
    <property type="evidence" value="ECO:0007669"/>
    <property type="project" value="UniProtKB-KW"/>
</dbReference>
<evidence type="ECO:0000256" key="1">
    <source>
        <dbReference type="ARBA" id="ARBA00004613"/>
    </source>
</evidence>
<evidence type="ECO:0000256" key="6">
    <source>
        <dbReference type="ARBA" id="ARBA00022729"/>
    </source>
</evidence>
<evidence type="ECO:0000256" key="9">
    <source>
        <dbReference type="SAM" id="MobiDB-lite"/>
    </source>
</evidence>
<evidence type="ECO:0000259" key="11">
    <source>
        <dbReference type="Pfam" id="PF02014"/>
    </source>
</evidence>
<evidence type="ECO:0000256" key="7">
    <source>
        <dbReference type="ARBA" id="ARBA00022859"/>
    </source>
</evidence>
<dbReference type="OrthoDB" id="2419613at2759"/>
<dbReference type="PANTHER" id="PTHR45828:SF9">
    <property type="entry name" value="CELL WALL INTEGRITY AND STRESS RESPONSE COMPONENT 4-LIKE-RELATED"/>
    <property type="match status" value="1"/>
</dbReference>
<dbReference type="GO" id="GO:0005576">
    <property type="term" value="C:extracellular region"/>
    <property type="evidence" value="ECO:0007669"/>
    <property type="project" value="UniProtKB-SubCell"/>
</dbReference>
<dbReference type="PANTHER" id="PTHR45828">
    <property type="entry name" value="CYTOCHROME B561/FERRIC REDUCTASE TRANSMEMBRANE"/>
    <property type="match status" value="1"/>
</dbReference>
<dbReference type="Proteomes" id="UP000594260">
    <property type="component" value="Unplaced"/>
</dbReference>
<feature type="compositionally biased region" description="Basic and acidic residues" evidence="9">
    <location>
        <begin position="219"/>
        <end position="239"/>
    </location>
</feature>
<keyword evidence="4" id="KW-0929">Antimicrobial</keyword>
<evidence type="ECO:0000313" key="12">
    <source>
        <dbReference type="EnsemblMetazoa" id="XP_022661602"/>
    </source>
</evidence>
<dbReference type="InterPro" id="IPR051237">
    <property type="entry name" value="Ferric-chelate_Red/DefProt"/>
</dbReference>
<dbReference type="EnsemblMetazoa" id="XM_022805867">
    <property type="protein sequence ID" value="XP_022661602"/>
    <property type="gene ID" value="LOC111250498"/>
</dbReference>
<evidence type="ECO:0000256" key="5">
    <source>
        <dbReference type="ARBA" id="ARBA00022588"/>
    </source>
</evidence>
<dbReference type="Pfam" id="PF02014">
    <property type="entry name" value="Reeler"/>
    <property type="match status" value="1"/>
</dbReference>
<evidence type="ECO:0000256" key="2">
    <source>
        <dbReference type="ARBA" id="ARBA00008501"/>
    </source>
</evidence>
<evidence type="ECO:0000256" key="10">
    <source>
        <dbReference type="SAM" id="SignalP"/>
    </source>
</evidence>
<dbReference type="RefSeq" id="XP_022661602.1">
    <property type="nucleotide sequence ID" value="XM_022805867.1"/>
</dbReference>
<accession>A0A7M7K4P6</accession>
<reference evidence="12" key="1">
    <citation type="submission" date="2021-01" db="UniProtKB">
        <authorList>
            <consortium name="EnsemblMetazoa"/>
        </authorList>
    </citation>
    <scope>IDENTIFICATION</scope>
</reference>
<evidence type="ECO:0000256" key="4">
    <source>
        <dbReference type="ARBA" id="ARBA00022529"/>
    </source>
</evidence>
<dbReference type="GO" id="GO:0016020">
    <property type="term" value="C:membrane"/>
    <property type="evidence" value="ECO:0007669"/>
    <property type="project" value="TreeGrafter"/>
</dbReference>
<sequence length="239" mass="27242">MWIGSMFLGKTFAWSAFFTLVHHFQSSRGLPSGAPSIACSSMTPVHFAFQPQPLDHCNFTVRQSKLRYRSGNDTVTVTLTVQNETTREYFRGYLVKALNPLTNHAIGQFREQFDVRPRPTCHAATHTNSNSKNEVVLSWIPDDADEQANWVVFEATFVETFRKFFVGVESTFRGKPARDVIQKEIGRKSHRSETESELSTKSSDSEGKKHSEPNASEPRVIDQSDTGKEKLQEDRTFWF</sequence>
<feature type="signal peptide" evidence="10">
    <location>
        <begin position="1"/>
        <end position="29"/>
    </location>
</feature>
<feature type="compositionally biased region" description="Basic and acidic residues" evidence="9">
    <location>
        <begin position="203"/>
        <end position="212"/>
    </location>
</feature>
<dbReference type="KEGG" id="vde:111250498"/>
<keyword evidence="7" id="KW-0391">Immunity</keyword>
<feature type="region of interest" description="Disordered" evidence="9">
    <location>
        <begin position="183"/>
        <end position="239"/>
    </location>
</feature>
<dbReference type="Gene3D" id="2.60.40.4060">
    <property type="entry name" value="Reeler domain"/>
    <property type="match status" value="1"/>
</dbReference>
<keyword evidence="3" id="KW-0964">Secreted</keyword>
<dbReference type="InterPro" id="IPR042307">
    <property type="entry name" value="Reeler_sf"/>
</dbReference>